<dbReference type="InterPro" id="IPR023696">
    <property type="entry name" value="Ureohydrolase_dom_sf"/>
</dbReference>
<keyword evidence="4" id="KW-1185">Reference proteome</keyword>
<dbReference type="PRINTS" id="PR01270">
    <property type="entry name" value="HDASUPER"/>
</dbReference>
<comment type="caution">
    <text evidence="3">The sequence shown here is derived from an EMBL/GenBank/DDBJ whole genome shotgun (WGS) entry which is preliminary data.</text>
</comment>
<evidence type="ECO:0000256" key="1">
    <source>
        <dbReference type="ARBA" id="ARBA00005947"/>
    </source>
</evidence>
<dbReference type="GO" id="GO:0004407">
    <property type="term" value="F:histone deacetylase activity"/>
    <property type="evidence" value="ECO:0007669"/>
    <property type="project" value="TreeGrafter"/>
</dbReference>
<dbReference type="GO" id="GO:0040029">
    <property type="term" value="P:epigenetic regulation of gene expression"/>
    <property type="evidence" value="ECO:0007669"/>
    <property type="project" value="TreeGrafter"/>
</dbReference>
<gene>
    <name evidence="3" type="ORF">AMYX_06160</name>
</gene>
<evidence type="ECO:0000259" key="2">
    <source>
        <dbReference type="Pfam" id="PF00850"/>
    </source>
</evidence>
<dbReference type="Proteomes" id="UP000503640">
    <property type="component" value="Unassembled WGS sequence"/>
</dbReference>
<sequence length="580" mass="63386">MPPRVLHRLRNRLTRRALPVWYSPAYRLPLSGLGAAVGLEPRRADYVSWWLQDSQALAPECLRTPRLVTWDDLDRVHTLELLESLGRPETLARIFAVDPSDVHVDELLTTVRLACGGTLEAAREALRRRGPTLNLQGGFHHAGPGSAGGFCPVNDVAVAIAALRAEGFGGRVVVLDLDAHPPDGLAGCLQHDPSAWIGSISGSDWGPLPSVDETVLREGASDALYLSALSALLGRMPRPALAFVLAGGDVLAGDRFGRLALTLGGARRRDAAVARALASAPSVWLPAGGYSRDAWRVLAGTGMVLAARSEAPIPPAYDPLSRRFSGIFGQLSLQELGEVDFSTADLEEALGLERRRGQRLFLGYYTAAGLEQVLHRYGFLEHLRRLGYGSFRVALDSDGTGERLRVHGEADGREHLLIELVLERKKVLGAEVLYVHWLSLRHPRAHFSAVHPRLPGQDVPGLGLAREVGELLAAIARRLELAGVVFRPAHFHTAFSARHHFVFVDPGRQGRFEALVRDLSHLELAAASEAVAQGRVLLDGQPYAWEADEMAYWPKRPVDDGRAEAVARERERRRFTVRSA</sequence>
<dbReference type="RefSeq" id="WP_176062870.1">
    <property type="nucleotide sequence ID" value="NZ_BJTG01000002.1"/>
</dbReference>
<dbReference type="Pfam" id="PF00850">
    <property type="entry name" value="Hist_deacetyl"/>
    <property type="match status" value="1"/>
</dbReference>
<feature type="domain" description="Histone deacetylase" evidence="2">
    <location>
        <begin position="40"/>
        <end position="295"/>
    </location>
</feature>
<dbReference type="InterPro" id="IPR037138">
    <property type="entry name" value="His_deacetylse_dom_sf"/>
</dbReference>
<dbReference type="InterPro" id="IPR000286">
    <property type="entry name" value="HDACs"/>
</dbReference>
<dbReference type="AlphaFoldDB" id="A0A7I9VHQ8"/>
<reference evidence="4" key="1">
    <citation type="journal article" date="2020" name="Appl. Environ. Microbiol.">
        <title>Diazotrophic Anaeromyxobacter Isolates from Soils.</title>
        <authorList>
            <person name="Masuda Y."/>
            <person name="Yamanaka H."/>
            <person name="Xu Z.X."/>
            <person name="Shiratori Y."/>
            <person name="Aono T."/>
            <person name="Amachi S."/>
            <person name="Senoo K."/>
            <person name="Itoh H."/>
        </authorList>
    </citation>
    <scope>NUCLEOTIDE SEQUENCE [LARGE SCALE GENOMIC DNA]</scope>
    <source>
        <strain evidence="4">R267</strain>
    </source>
</reference>
<dbReference type="EMBL" id="BJTG01000002">
    <property type="protein sequence ID" value="GEJ55875.1"/>
    <property type="molecule type" value="Genomic_DNA"/>
</dbReference>
<evidence type="ECO:0000313" key="3">
    <source>
        <dbReference type="EMBL" id="GEJ55875.1"/>
    </source>
</evidence>
<dbReference type="PANTHER" id="PTHR10625">
    <property type="entry name" value="HISTONE DEACETYLASE HDAC1-RELATED"/>
    <property type="match status" value="1"/>
</dbReference>
<dbReference type="Gene3D" id="3.40.800.20">
    <property type="entry name" value="Histone deacetylase domain"/>
    <property type="match status" value="1"/>
</dbReference>
<dbReference type="InterPro" id="IPR023801">
    <property type="entry name" value="His_deacetylse_dom"/>
</dbReference>
<dbReference type="SUPFAM" id="SSF52768">
    <property type="entry name" value="Arginase/deacetylase"/>
    <property type="match status" value="1"/>
</dbReference>
<dbReference type="PANTHER" id="PTHR10625:SF19">
    <property type="entry name" value="HISTONE DEACETYLASE 12"/>
    <property type="match status" value="1"/>
</dbReference>
<name>A0A7I9VHQ8_9BACT</name>
<protein>
    <recommendedName>
        <fullName evidence="2">Histone deacetylase domain-containing protein</fullName>
    </recommendedName>
</protein>
<accession>A0A7I9VHQ8</accession>
<proteinExistence type="inferred from homology"/>
<comment type="similarity">
    <text evidence="1">Belongs to the histone deacetylase family.</text>
</comment>
<evidence type="ECO:0000313" key="4">
    <source>
        <dbReference type="Proteomes" id="UP000503640"/>
    </source>
</evidence>
<organism evidence="3 4">
    <name type="scientific">Anaeromyxobacter diazotrophicus</name>
    <dbReference type="NCBI Taxonomy" id="2590199"/>
    <lineage>
        <taxon>Bacteria</taxon>
        <taxon>Pseudomonadati</taxon>
        <taxon>Myxococcota</taxon>
        <taxon>Myxococcia</taxon>
        <taxon>Myxococcales</taxon>
        <taxon>Cystobacterineae</taxon>
        <taxon>Anaeromyxobacteraceae</taxon>
        <taxon>Anaeromyxobacter</taxon>
    </lineage>
</organism>